<evidence type="ECO:0000259" key="5">
    <source>
        <dbReference type="PROSITE" id="PS50887"/>
    </source>
</evidence>
<keyword evidence="4" id="KW-1133">Transmembrane helix</keyword>
<dbReference type="OrthoDB" id="6101852at2"/>
<proteinExistence type="predicted"/>
<dbReference type="InterPro" id="IPR029787">
    <property type="entry name" value="Nucleotide_cyclase"/>
</dbReference>
<dbReference type="PANTHER" id="PTHR45138">
    <property type="entry name" value="REGULATORY COMPONENTS OF SENSORY TRANSDUCTION SYSTEM"/>
    <property type="match status" value="1"/>
</dbReference>
<dbReference type="PROSITE" id="PS50887">
    <property type="entry name" value="GGDEF"/>
    <property type="match status" value="1"/>
</dbReference>
<accession>A0A420EGX3</accession>
<organism evidence="6 7">
    <name type="scientific">Alginatibacterium sediminis</name>
    <dbReference type="NCBI Taxonomy" id="2164068"/>
    <lineage>
        <taxon>Bacteria</taxon>
        <taxon>Pseudomonadati</taxon>
        <taxon>Pseudomonadota</taxon>
        <taxon>Gammaproteobacteria</taxon>
        <taxon>Alteromonadales</taxon>
        <taxon>Alteromonadaceae</taxon>
        <taxon>Alginatibacterium</taxon>
    </lineage>
</organism>
<dbReference type="Pfam" id="PF00990">
    <property type="entry name" value="GGDEF"/>
    <property type="match status" value="1"/>
</dbReference>
<evidence type="ECO:0000313" key="6">
    <source>
        <dbReference type="EMBL" id="RKF19914.1"/>
    </source>
</evidence>
<dbReference type="Proteomes" id="UP000286482">
    <property type="component" value="Unassembled WGS sequence"/>
</dbReference>
<dbReference type="GO" id="GO:0005886">
    <property type="term" value="C:plasma membrane"/>
    <property type="evidence" value="ECO:0007669"/>
    <property type="project" value="TreeGrafter"/>
</dbReference>
<feature type="transmembrane region" description="Helical" evidence="4">
    <location>
        <begin position="12"/>
        <end position="33"/>
    </location>
</feature>
<evidence type="ECO:0000313" key="7">
    <source>
        <dbReference type="Proteomes" id="UP000286482"/>
    </source>
</evidence>
<keyword evidence="4" id="KW-0472">Membrane</keyword>
<protein>
    <recommendedName>
        <fullName evidence="2">diguanylate cyclase</fullName>
        <ecNumber evidence="2">2.7.7.65</ecNumber>
    </recommendedName>
</protein>
<dbReference type="SMART" id="SM00267">
    <property type="entry name" value="GGDEF"/>
    <property type="match status" value="1"/>
</dbReference>
<evidence type="ECO:0000256" key="1">
    <source>
        <dbReference type="ARBA" id="ARBA00001946"/>
    </source>
</evidence>
<feature type="coiled-coil region" evidence="3">
    <location>
        <begin position="105"/>
        <end position="139"/>
    </location>
</feature>
<evidence type="ECO:0000256" key="4">
    <source>
        <dbReference type="SAM" id="Phobius"/>
    </source>
</evidence>
<keyword evidence="3" id="KW-0175">Coiled coil</keyword>
<dbReference type="InterPro" id="IPR000160">
    <property type="entry name" value="GGDEF_dom"/>
</dbReference>
<evidence type="ECO:0000256" key="3">
    <source>
        <dbReference type="SAM" id="Coils"/>
    </source>
</evidence>
<name>A0A420EGX3_9ALTE</name>
<dbReference type="InterPro" id="IPR043128">
    <property type="entry name" value="Rev_trsase/Diguanyl_cyclase"/>
</dbReference>
<comment type="caution">
    <text evidence="6">The sequence shown here is derived from an EMBL/GenBank/DDBJ whole genome shotgun (WGS) entry which is preliminary data.</text>
</comment>
<dbReference type="InterPro" id="IPR050469">
    <property type="entry name" value="Diguanylate_Cyclase"/>
</dbReference>
<keyword evidence="7" id="KW-1185">Reference proteome</keyword>
<sequence length="645" mass="73732">MSSNKTRFYHKIGWRVTFSYALLSFLLIALSIFSVQQISSFLQIAKHSEQVELPNLKSSTSIQLMATELESKARLVIASATISQTRLYLQQSAEIFDLLSDELARSQQSRNLLELNELVQEMENTLRQLVAIKQQLIDDNRDFKDSVESIALQVVPLARAAVLSGQTTPVTLYIELTKLRSLEKPFERTKSRISLTRLTDALNKEIEQYPAELHQGFYSVSKLIEFELIEKINSVNQMSRQLNGLSTQFKVLLSAMASNSRKDYNAFENKVSQNTNLLVNNAQYTVKVLLWLIAISFVLMALNLRYLHRALFLQSRKLSRYLGQQSLSEENINEFDRRNEIGLLARTIYRSQQTVVQQKLELQHSNELLAKILEHVDLAVVLIHGQVIQACNFVFQNEFSAQIGQSSLNIPGLSEQLIQHDLSSVGDQMQQLGEVYYDEQREHWYQINAIEVHWEQKPSLLLMIKDVTEEQLRVQNYQYNLSQAQHDALIDSLSSLYNRKRYDMECQNQHSGLLKQGFSLLVLDIDNFKIYNDTLGHSRGDEVIRQVSKVLTSSIRETDLAIRYGGEEFVLIQHGSDVNDAKQLAQRVADRLEQLRIPHPIAPGVYVTFSIGCTDSSQADSLEACFSLADSRLYEAKEAGRNCIR</sequence>
<dbReference type="Gene3D" id="3.30.70.270">
    <property type="match status" value="1"/>
</dbReference>
<dbReference type="FunFam" id="3.30.70.270:FF:000001">
    <property type="entry name" value="Diguanylate cyclase domain protein"/>
    <property type="match status" value="1"/>
</dbReference>
<dbReference type="CDD" id="cd01949">
    <property type="entry name" value="GGDEF"/>
    <property type="match status" value="1"/>
</dbReference>
<dbReference type="PANTHER" id="PTHR45138:SF2">
    <property type="entry name" value="DIGUANYLATE CYCLASE VDCA"/>
    <property type="match status" value="1"/>
</dbReference>
<dbReference type="EC" id="2.7.7.65" evidence="2"/>
<dbReference type="GO" id="GO:0043709">
    <property type="term" value="P:cell adhesion involved in single-species biofilm formation"/>
    <property type="evidence" value="ECO:0007669"/>
    <property type="project" value="TreeGrafter"/>
</dbReference>
<dbReference type="GO" id="GO:1902201">
    <property type="term" value="P:negative regulation of bacterial-type flagellum-dependent cell motility"/>
    <property type="evidence" value="ECO:0007669"/>
    <property type="project" value="TreeGrafter"/>
</dbReference>
<keyword evidence="4" id="KW-0812">Transmembrane</keyword>
<dbReference type="GO" id="GO:0052621">
    <property type="term" value="F:diguanylate cyclase activity"/>
    <property type="evidence" value="ECO:0007669"/>
    <property type="project" value="UniProtKB-EC"/>
</dbReference>
<dbReference type="RefSeq" id="WP_120353918.1">
    <property type="nucleotide sequence ID" value="NZ_RAQO01000004.1"/>
</dbReference>
<feature type="domain" description="GGDEF" evidence="5">
    <location>
        <begin position="516"/>
        <end position="645"/>
    </location>
</feature>
<dbReference type="AlphaFoldDB" id="A0A420EGX3"/>
<gene>
    <name evidence="6" type="ORF">DBZ36_05495</name>
</gene>
<comment type="cofactor">
    <cofactor evidence="1">
        <name>Mg(2+)</name>
        <dbReference type="ChEBI" id="CHEBI:18420"/>
    </cofactor>
</comment>
<dbReference type="SUPFAM" id="SSF55073">
    <property type="entry name" value="Nucleotide cyclase"/>
    <property type="match status" value="1"/>
</dbReference>
<evidence type="ECO:0000256" key="2">
    <source>
        <dbReference type="ARBA" id="ARBA00012528"/>
    </source>
</evidence>
<dbReference type="NCBIfam" id="TIGR00254">
    <property type="entry name" value="GGDEF"/>
    <property type="match status" value="1"/>
</dbReference>
<dbReference type="EMBL" id="RAQO01000004">
    <property type="protein sequence ID" value="RKF19914.1"/>
    <property type="molecule type" value="Genomic_DNA"/>
</dbReference>
<reference evidence="6 7" key="1">
    <citation type="submission" date="2018-09" db="EMBL/GenBank/DDBJ databases">
        <authorList>
            <person name="Wang Z."/>
        </authorList>
    </citation>
    <scope>NUCLEOTIDE SEQUENCE [LARGE SCALE GENOMIC DNA]</scope>
    <source>
        <strain evidence="6 7">ALS 81</strain>
    </source>
</reference>